<name>A0A1V1PF72_9BACT</name>
<dbReference type="EMBL" id="ATBP01000060">
    <property type="protein sequence ID" value="ETR73426.1"/>
    <property type="molecule type" value="Genomic_DNA"/>
</dbReference>
<proteinExistence type="predicted"/>
<protein>
    <submittedName>
        <fullName evidence="1">Uncharacterized protein</fullName>
    </submittedName>
</protein>
<evidence type="ECO:0000313" key="1">
    <source>
        <dbReference type="EMBL" id="ETR73426.1"/>
    </source>
</evidence>
<reference evidence="2" key="1">
    <citation type="submission" date="2012-11" db="EMBL/GenBank/DDBJ databases">
        <authorList>
            <person name="Lucero-Rivera Y.E."/>
            <person name="Tovar-Ramirez D."/>
        </authorList>
    </citation>
    <scope>NUCLEOTIDE SEQUENCE [LARGE SCALE GENOMIC DNA]</scope>
    <source>
        <strain evidence="2">Araruama</strain>
    </source>
</reference>
<sequence length="655" mass="75294">MLAVDFFMRKPRSAKITIPYNSFVKTNIEESTIIDGSLYFDEYGSLLTPDTEIDNFKEKTELITGLSEIFLKIYELKNSTYEQMFTGIIDVYNSSFGDGGNTATITAYDPLKIVNEIAKKINFIPNINYNNEYITTSPQDIYTSIKKIITNYLNINIDFDVNGFTSSIEKSHLNNTNYSSSFLKNAYDFDVASSLTDELFTDDGTIDDPNYPVKTFSDMFRDSWSPYDAYEESTHLVDSGNYLRVSNVQDFLDKYVYPIGDISSGLNFYKNLIVGNGDLSNPSNHGVLHPDSTSHEQVIFFAPIFNKQLEPNDPFNNLPHMRYVYTTLFSTKRGQLGETINNEFMRCIPGFVISLSKNQEWADSITYRLRFRVGYIWLDNSTSDNTVVYTKVDSDANSWSGLGTYFYFDKNTEEFTFMTTPDEQDFSDSRGVLEKIFSRSFFPEKDVGTRIRNDDKLFVSYSDRNGSKSIIEEYSEPITYNCFYDKRRYSNLIRFISFIGKEKPFCNQEGTFITTPINTSGTPIFTLTKYSKYSSTKKRNTASENIEALDPYYIDTSSASTAAEVDEIISEWNNSIRQPLLEEYRLIFGGEFSRETTVSFLNREGHDLSLIALGEIIELDFYTGMFKDIHINGKLYIMEYDIQDKITITGLFKPY</sequence>
<organism evidence="1 2">
    <name type="scientific">Candidatus Magnetoglobus multicellularis str. Araruama</name>
    <dbReference type="NCBI Taxonomy" id="890399"/>
    <lineage>
        <taxon>Bacteria</taxon>
        <taxon>Pseudomonadati</taxon>
        <taxon>Thermodesulfobacteriota</taxon>
        <taxon>Desulfobacteria</taxon>
        <taxon>Desulfobacterales</taxon>
        <taxon>Desulfobacteraceae</taxon>
        <taxon>Candidatus Magnetoglobus</taxon>
    </lineage>
</organism>
<dbReference type="AlphaFoldDB" id="A0A1V1PF72"/>
<accession>A0A1V1PF72</accession>
<dbReference type="Proteomes" id="UP000189670">
    <property type="component" value="Unassembled WGS sequence"/>
</dbReference>
<evidence type="ECO:0000313" key="2">
    <source>
        <dbReference type="Proteomes" id="UP000189670"/>
    </source>
</evidence>
<gene>
    <name evidence="1" type="ORF">OMM_00957</name>
</gene>
<comment type="caution">
    <text evidence="1">The sequence shown here is derived from an EMBL/GenBank/DDBJ whole genome shotgun (WGS) entry which is preliminary data.</text>
</comment>